<gene>
    <name evidence="2" type="ORF">HMPREF9141_0985</name>
</gene>
<dbReference type="GO" id="GO:0005198">
    <property type="term" value="F:structural molecule activity"/>
    <property type="evidence" value="ECO:0007669"/>
    <property type="project" value="InterPro"/>
</dbReference>
<name>F0F5W9_9BACT</name>
<evidence type="ECO:0000313" key="3">
    <source>
        <dbReference type="Proteomes" id="UP000005697"/>
    </source>
</evidence>
<dbReference type="AlphaFoldDB" id="F0F5W9"/>
<organism evidence="2 3">
    <name type="scientific">Prevotella multiformis DSM 16608</name>
    <dbReference type="NCBI Taxonomy" id="888743"/>
    <lineage>
        <taxon>Bacteria</taxon>
        <taxon>Pseudomonadati</taxon>
        <taxon>Bacteroidota</taxon>
        <taxon>Bacteroidia</taxon>
        <taxon>Bacteroidales</taxon>
        <taxon>Prevotellaceae</taxon>
        <taxon>Prevotella</taxon>
    </lineage>
</organism>
<dbReference type="eggNOG" id="ENOG5033U4N">
    <property type="taxonomic scope" value="Bacteria"/>
</dbReference>
<comment type="caution">
    <text evidence="2">The sequence shown here is derived from an EMBL/GenBank/DDBJ whole genome shotgun (WGS) entry which is preliminary data.</text>
</comment>
<proteinExistence type="inferred from homology"/>
<evidence type="ECO:0000256" key="1">
    <source>
        <dbReference type="ARBA" id="ARBA00009963"/>
    </source>
</evidence>
<protein>
    <submittedName>
        <fullName evidence="2">Putative capsid protein (F protein)</fullName>
    </submittedName>
</protein>
<dbReference type="InterPro" id="IPR003514">
    <property type="entry name" value="Microviridae_protein_F"/>
</dbReference>
<accession>F0F5W9</accession>
<dbReference type="Gene3D" id="2.60.169.10">
    <property type="entry name" value="Microviridae F protein"/>
    <property type="match status" value="1"/>
</dbReference>
<dbReference type="EMBL" id="AEWX01000014">
    <property type="protein sequence ID" value="EGC20506.1"/>
    <property type="molecule type" value="Genomic_DNA"/>
</dbReference>
<evidence type="ECO:0000313" key="2">
    <source>
        <dbReference type="EMBL" id="EGC20506.1"/>
    </source>
</evidence>
<comment type="similarity">
    <text evidence="1">Belongs to the microviridae F protein family.</text>
</comment>
<dbReference type="Proteomes" id="UP000005697">
    <property type="component" value="Unassembled WGS sequence"/>
</dbReference>
<dbReference type="InterPro" id="IPR016184">
    <property type="entry name" value="Capsid/spike_ssDNA_virus"/>
</dbReference>
<dbReference type="Pfam" id="PF02305">
    <property type="entry name" value="Phage_F"/>
    <property type="match status" value="1"/>
</dbReference>
<dbReference type="SUPFAM" id="SSF88645">
    <property type="entry name" value="ssDNA viruses"/>
    <property type="match status" value="1"/>
</dbReference>
<dbReference type="InterPro" id="IPR037002">
    <property type="entry name" value="Microviridae_protein_F_sf"/>
</dbReference>
<sequence>MKEYYHFFFVSYRSLWQWFDQFIVGTPNPVSALNGIGVLNNSKPDYSFVPKSVPSFDVDSVINAASKFSDDSQGFSYFDGAMKLLNLLGYGVSSNGGRYPYSSLSGGYSKKTSIGIDLIAPFKPVKPKASPLVSSASPFRLLAYQKIFNDFYRVQDWSTADVRSFNIDDYASDSNLKIEGDVAAKFCQMRYRPYSKDWITSMKPTPSYDKGIFNLPDYVGHGNGAVSRSSNGVSGASTFINGVSVLSVNDLRAAFALDKMLEATRRANGLDYSSQIEAHFGFRVPESRAGDARFIGGFDNPVVISEVVNQSEFDRGADESPCLGDLGGKGVGSLNSSSIDFDVKEHGIIMCIYSVVPQTEYNGTYFDPFNRKLRREDFFQPEFADLGYQPVVTSDLISTYLDNPVPDGPEKQKRLAAGYPLSSIEANNRLLGWQVRYNEYKTSRDLVFGEFESGLSLSYWCSPRYDFGFDGKAGDKKLVNSPWSPAHFYVNPSILNTIFLVSAVKADHFLVNSFFDVKAVRPMSVSGLAGL</sequence>
<dbReference type="HOGENOM" id="CLU_471495_0_0_10"/>
<reference evidence="2 3" key="1">
    <citation type="submission" date="2011-01" db="EMBL/GenBank/DDBJ databases">
        <authorList>
            <person name="Muzny D."/>
            <person name="Qin X."/>
            <person name="Deng J."/>
            <person name="Jiang H."/>
            <person name="Liu Y."/>
            <person name="Qu J."/>
            <person name="Song X.-Z."/>
            <person name="Zhang L."/>
            <person name="Thornton R."/>
            <person name="Coyle M."/>
            <person name="Francisco L."/>
            <person name="Jackson L."/>
            <person name="Javaid M."/>
            <person name="Korchina V."/>
            <person name="Kovar C."/>
            <person name="Mata R."/>
            <person name="Mathew T."/>
            <person name="Ngo R."/>
            <person name="Nguyen L."/>
            <person name="Nguyen N."/>
            <person name="Okwuonu G."/>
            <person name="Ongeri F."/>
            <person name="Pham C."/>
            <person name="Simmons D."/>
            <person name="Wilczek-Boney K."/>
            <person name="Hale W."/>
            <person name="Jakkamsetti A."/>
            <person name="Pham P."/>
            <person name="Ruth R."/>
            <person name="San Lucas F."/>
            <person name="Warren J."/>
            <person name="Zhang J."/>
            <person name="Zhao Z."/>
            <person name="Zhou C."/>
            <person name="Zhu D."/>
            <person name="Lee S."/>
            <person name="Bess C."/>
            <person name="Blankenburg K."/>
            <person name="Forbes L."/>
            <person name="Fu Q."/>
            <person name="Gubbala S."/>
            <person name="Hirani K."/>
            <person name="Jayaseelan J.C."/>
            <person name="Lara F."/>
            <person name="Munidasa M."/>
            <person name="Palculict T."/>
            <person name="Patil S."/>
            <person name="Pu L.-L."/>
            <person name="Saada N."/>
            <person name="Tang L."/>
            <person name="Weissenberger G."/>
            <person name="Zhu Y."/>
            <person name="Hemphill L."/>
            <person name="Shang Y."/>
            <person name="Youmans B."/>
            <person name="Ayvaz T."/>
            <person name="Ross M."/>
            <person name="Santibanez J."/>
            <person name="Aqrawi P."/>
            <person name="Gross S."/>
            <person name="Joshi V."/>
            <person name="Fowler G."/>
            <person name="Nazareth L."/>
            <person name="Reid J."/>
            <person name="Worley K."/>
            <person name="Petrosino J."/>
            <person name="Highlander S."/>
            <person name="Gibbs R."/>
        </authorList>
    </citation>
    <scope>NUCLEOTIDE SEQUENCE [LARGE SCALE GENOMIC DNA]</scope>
    <source>
        <strain evidence="2 3">DSM 16608</strain>
    </source>
</reference>
<keyword evidence="3" id="KW-1185">Reference proteome</keyword>